<proteinExistence type="predicted"/>
<dbReference type="AlphaFoldDB" id="A0A1H1QWH4"/>
<gene>
    <name evidence="1" type="ORF">SAMN04489751_1650</name>
</gene>
<dbReference type="RefSeq" id="WP_092104726.1">
    <property type="nucleotide sequence ID" value="NZ_LT629739.1"/>
</dbReference>
<name>A0A1H1QWH4_BRESA</name>
<dbReference type="STRING" id="629680.SAMN04489751_1650"/>
<evidence type="ECO:0000313" key="1">
    <source>
        <dbReference type="EMBL" id="SDS27838.1"/>
    </source>
</evidence>
<dbReference type="EMBL" id="LT629739">
    <property type="protein sequence ID" value="SDS27838.1"/>
    <property type="molecule type" value="Genomic_DNA"/>
</dbReference>
<reference evidence="1" key="1">
    <citation type="submission" date="2016-10" db="EMBL/GenBank/DDBJ databases">
        <authorList>
            <person name="Varghese N."/>
            <person name="Submissions S."/>
        </authorList>
    </citation>
    <scope>NUCLEOTIDE SEQUENCE [LARGE SCALE GENOMIC DNA]</scope>
    <source>
        <strain evidence="1">DSM 22082</strain>
    </source>
</reference>
<dbReference type="Proteomes" id="UP000199700">
    <property type="component" value="Chromosome"/>
</dbReference>
<evidence type="ECO:0000313" key="2">
    <source>
        <dbReference type="Proteomes" id="UP000199700"/>
    </source>
</evidence>
<protein>
    <submittedName>
        <fullName evidence="1">Uncharacterized protein</fullName>
    </submittedName>
</protein>
<accession>A0A1H1QWH4</accession>
<organism evidence="1 2">
    <name type="scientific">Brevibacterium sandarakinum</name>
    <dbReference type="NCBI Taxonomy" id="629680"/>
    <lineage>
        <taxon>Bacteria</taxon>
        <taxon>Bacillati</taxon>
        <taxon>Actinomycetota</taxon>
        <taxon>Actinomycetes</taxon>
        <taxon>Micrococcales</taxon>
        <taxon>Brevibacteriaceae</taxon>
        <taxon>Brevibacterium</taxon>
    </lineage>
</organism>
<keyword evidence="2" id="KW-1185">Reference proteome</keyword>
<sequence length="181" mass="20145">MVENSLDRLLESEQITGDLDQFLDEVMDLMEAVVIHLEKGEQVSPVAGRAFRNHRRVLDNEHAAGRAVDGNSGAVDQAILSKLRESFNYHNSRRGILKGLLQSDAEELEKAGLVGADLELKTAGWRRAARWFLNDGTRKSLASVWRWANLLLGSASAAFPAFEAVKELKDVFHNLYKDVTA</sequence>